<feature type="region of interest" description="Disordered" evidence="1">
    <location>
        <begin position="14"/>
        <end position="33"/>
    </location>
</feature>
<dbReference type="EMBL" id="BGZK01001146">
    <property type="protein sequence ID" value="GBP72450.1"/>
    <property type="molecule type" value="Genomic_DNA"/>
</dbReference>
<keyword evidence="3" id="KW-1185">Reference proteome</keyword>
<gene>
    <name evidence="2" type="ORF">EVAR_24361_1</name>
</gene>
<feature type="compositionally biased region" description="Low complexity" evidence="1">
    <location>
        <begin position="82"/>
        <end position="96"/>
    </location>
</feature>
<dbReference type="Proteomes" id="UP000299102">
    <property type="component" value="Unassembled WGS sequence"/>
</dbReference>
<evidence type="ECO:0000256" key="1">
    <source>
        <dbReference type="SAM" id="MobiDB-lite"/>
    </source>
</evidence>
<feature type="compositionally biased region" description="Gly residues" evidence="1">
    <location>
        <begin position="52"/>
        <end position="61"/>
    </location>
</feature>
<accession>A0A4C1YBP5</accession>
<dbReference type="AlphaFoldDB" id="A0A4C1YBP5"/>
<reference evidence="2 3" key="1">
    <citation type="journal article" date="2019" name="Commun. Biol.">
        <title>The bagworm genome reveals a unique fibroin gene that provides high tensile strength.</title>
        <authorList>
            <person name="Kono N."/>
            <person name="Nakamura H."/>
            <person name="Ohtoshi R."/>
            <person name="Tomita M."/>
            <person name="Numata K."/>
            <person name="Arakawa K."/>
        </authorList>
    </citation>
    <scope>NUCLEOTIDE SEQUENCE [LARGE SCALE GENOMIC DNA]</scope>
</reference>
<evidence type="ECO:0000313" key="3">
    <source>
        <dbReference type="Proteomes" id="UP000299102"/>
    </source>
</evidence>
<feature type="region of interest" description="Disordered" evidence="1">
    <location>
        <begin position="44"/>
        <end position="96"/>
    </location>
</feature>
<comment type="caution">
    <text evidence="2">The sequence shown here is derived from an EMBL/GenBank/DDBJ whole genome shotgun (WGS) entry which is preliminary data.</text>
</comment>
<proteinExistence type="predicted"/>
<name>A0A4C1YBP5_EUMVA</name>
<protein>
    <submittedName>
        <fullName evidence="2">Uncharacterized protein</fullName>
    </submittedName>
</protein>
<sequence>MVIDYSYVEWDRLREGRPTRHGPRAGAGGPLNLSWAEKSRGDYKWPVTKSAGGVGGRGGRGWGKESRGGRWAAPGAGGAGGALSRPSGPAAAGWVA</sequence>
<organism evidence="2 3">
    <name type="scientific">Eumeta variegata</name>
    <name type="common">Bagworm moth</name>
    <name type="synonym">Eumeta japonica</name>
    <dbReference type="NCBI Taxonomy" id="151549"/>
    <lineage>
        <taxon>Eukaryota</taxon>
        <taxon>Metazoa</taxon>
        <taxon>Ecdysozoa</taxon>
        <taxon>Arthropoda</taxon>
        <taxon>Hexapoda</taxon>
        <taxon>Insecta</taxon>
        <taxon>Pterygota</taxon>
        <taxon>Neoptera</taxon>
        <taxon>Endopterygota</taxon>
        <taxon>Lepidoptera</taxon>
        <taxon>Glossata</taxon>
        <taxon>Ditrysia</taxon>
        <taxon>Tineoidea</taxon>
        <taxon>Psychidae</taxon>
        <taxon>Oiketicinae</taxon>
        <taxon>Eumeta</taxon>
    </lineage>
</organism>
<evidence type="ECO:0000313" key="2">
    <source>
        <dbReference type="EMBL" id="GBP72450.1"/>
    </source>
</evidence>